<reference evidence="1 2" key="1">
    <citation type="submission" date="2023-12" db="EMBL/GenBank/DDBJ databases">
        <title>Baltic Sea Cyanobacteria.</title>
        <authorList>
            <person name="Delbaje E."/>
            <person name="Fewer D.P."/>
            <person name="Shishido T.K."/>
        </authorList>
    </citation>
    <scope>NUCLEOTIDE SEQUENCE [LARGE SCALE GENOMIC DNA]</scope>
    <source>
        <strain evidence="1 2">UHCC 0139</strain>
    </source>
</reference>
<sequence>MTALSDVAPADVSIRDLEKRWGISRNGLKARARALGVELIRVSSTLTTWPGAFVELGERLHDHLLSGQPMGTFPGLKPAAGDGSATPVTPTDATAIVRAPGSELAALVMALKEAPTAQASDPLLRARGLAEAADNALVLTTTDLAALLGQGVMSWRSGHEAYGYRFERHHQGRQVLWTVARAIAVGAPAGVRSLSGGHPTASGERRVGFAAEAFIDVPWRMADTTGTRLFLQNRIG</sequence>
<evidence type="ECO:0000313" key="2">
    <source>
        <dbReference type="Proteomes" id="UP001304461"/>
    </source>
</evidence>
<protein>
    <submittedName>
        <fullName evidence="1">Uncharacterized protein</fullName>
    </submittedName>
</protein>
<gene>
    <name evidence="1" type="ORF">VB738_12870</name>
</gene>
<dbReference type="EMBL" id="JAYGHX010000008">
    <property type="protein sequence ID" value="MEA5392151.1"/>
    <property type="molecule type" value="Genomic_DNA"/>
</dbReference>
<evidence type="ECO:0000313" key="1">
    <source>
        <dbReference type="EMBL" id="MEA5392151.1"/>
    </source>
</evidence>
<proteinExistence type="predicted"/>
<dbReference type="Proteomes" id="UP001304461">
    <property type="component" value="Unassembled WGS sequence"/>
</dbReference>
<accession>A0ABU5RWQ4</accession>
<organism evidence="1 2">
    <name type="scientific">Cyanobium gracile UHCC 0139</name>
    <dbReference type="NCBI Taxonomy" id="3110308"/>
    <lineage>
        <taxon>Bacteria</taxon>
        <taxon>Bacillati</taxon>
        <taxon>Cyanobacteriota</taxon>
        <taxon>Cyanophyceae</taxon>
        <taxon>Synechococcales</taxon>
        <taxon>Prochlorococcaceae</taxon>
        <taxon>Cyanobium</taxon>
    </lineage>
</organism>
<comment type="caution">
    <text evidence="1">The sequence shown here is derived from an EMBL/GenBank/DDBJ whole genome shotgun (WGS) entry which is preliminary data.</text>
</comment>
<dbReference type="RefSeq" id="WP_323306116.1">
    <property type="nucleotide sequence ID" value="NZ_JAYGHX010000008.1"/>
</dbReference>
<name>A0ABU5RWQ4_9CYAN</name>
<keyword evidence="2" id="KW-1185">Reference proteome</keyword>